<dbReference type="AlphaFoldDB" id="B0GAI7"/>
<evidence type="ECO:0000256" key="1">
    <source>
        <dbReference type="SAM" id="Phobius"/>
    </source>
</evidence>
<comment type="caution">
    <text evidence="2">The sequence shown here is derived from an EMBL/GenBank/DDBJ whole genome shotgun (WGS) entry which is preliminary data.</text>
</comment>
<dbReference type="EMBL" id="AAXA02000016">
    <property type="protein sequence ID" value="EDR45519.1"/>
    <property type="molecule type" value="Genomic_DNA"/>
</dbReference>
<protein>
    <submittedName>
        <fullName evidence="2">Uncharacterized protein</fullName>
    </submittedName>
</protein>
<name>B0GAI7_9FIRM</name>
<feature type="transmembrane region" description="Helical" evidence="1">
    <location>
        <begin position="362"/>
        <end position="381"/>
    </location>
</feature>
<gene>
    <name evidence="2" type="ORF">DORFOR_03303</name>
</gene>
<reference evidence="2 3" key="2">
    <citation type="submission" date="2007-10" db="EMBL/GenBank/DDBJ databases">
        <authorList>
            <person name="Fulton L."/>
            <person name="Clifton S."/>
            <person name="Fulton B."/>
            <person name="Xu J."/>
            <person name="Minx P."/>
            <person name="Pepin K.H."/>
            <person name="Johnson M."/>
            <person name="Thiruvilangam P."/>
            <person name="Bhonagiri V."/>
            <person name="Nash W.E."/>
            <person name="Wang C."/>
            <person name="Mardis E.R."/>
            <person name="Wilson R.K."/>
        </authorList>
    </citation>
    <scope>NUCLEOTIDE SEQUENCE [LARGE SCALE GENOMIC DNA]</scope>
    <source>
        <strain evidence="2 3">ATCC 27755</strain>
    </source>
</reference>
<dbReference type="PaxDb" id="411461-DORFOR_03303"/>
<evidence type="ECO:0000313" key="2">
    <source>
        <dbReference type="EMBL" id="EDR45519.1"/>
    </source>
</evidence>
<keyword evidence="1" id="KW-0472">Membrane</keyword>
<feature type="transmembrane region" description="Helical" evidence="1">
    <location>
        <begin position="332"/>
        <end position="350"/>
    </location>
</feature>
<feature type="transmembrane region" description="Helical" evidence="1">
    <location>
        <begin position="279"/>
        <end position="300"/>
    </location>
</feature>
<feature type="transmembrane region" description="Helical" evidence="1">
    <location>
        <begin position="20"/>
        <end position="42"/>
    </location>
</feature>
<reference evidence="2 3" key="1">
    <citation type="submission" date="2007-10" db="EMBL/GenBank/DDBJ databases">
        <title>Draft genome sequence of Dorea formicigenerans(ATCC 27755).</title>
        <authorList>
            <person name="Sudarsanam P."/>
            <person name="Ley R."/>
            <person name="Guruge J."/>
            <person name="Turnbaugh P.J."/>
            <person name="Mahowald M."/>
            <person name="Liep D."/>
            <person name="Gordon J."/>
        </authorList>
    </citation>
    <scope>NUCLEOTIDE SEQUENCE [LARGE SCALE GENOMIC DNA]</scope>
    <source>
        <strain evidence="2 3">ATCC 27755</strain>
    </source>
</reference>
<evidence type="ECO:0000313" key="3">
    <source>
        <dbReference type="Proteomes" id="UP000005359"/>
    </source>
</evidence>
<feature type="transmembrane region" description="Helical" evidence="1">
    <location>
        <begin position="405"/>
        <end position="423"/>
    </location>
</feature>
<dbReference type="Proteomes" id="UP000005359">
    <property type="component" value="Unassembled WGS sequence"/>
</dbReference>
<keyword evidence="1" id="KW-1133">Transmembrane helix</keyword>
<sequence>MSNLEVTVMKFVKILINNIFIPFATFLFILVGVFAALLSAIIEFAVLKELFTSEYQEFIPSFLIALALVLLLEYSKLYLHYLLGRWKHKPDSNSAKYMKKVRIIVSIPIAISFVCTVIFSVTTLDKASYNENAFQTEKARIENQLKTDIQDGKAALDAEQAARLEPYRQAMETTNAEIANFNSGNTSYKKSKNKLDALLAQAESATQNFNTMESSLATEYSNKKTDFENQYRANAEAEIAALTDNADTSNATAYDNKVLSHFLEVIWSIVFHHSSYPRIVYLGICIVFALILSLFLEAIISFSSHFMSIPLDSIVTPEDIESEKLKAWCDQCIMLGIKTACAITIYLFFMLATSEKIQENNFLLGMAACFISIYISQKYILNSTEKSTATNNFTADCYNTIRDSILQGVLALIGYILLGFLFGQTALDLGWPTIAIGLGSSLSSCISELPQKILNDHPA</sequence>
<proteinExistence type="predicted"/>
<accession>B0GAI7</accession>
<feature type="transmembrane region" description="Helical" evidence="1">
    <location>
        <begin position="103"/>
        <end position="124"/>
    </location>
</feature>
<keyword evidence="1" id="KW-0812">Transmembrane</keyword>
<feature type="transmembrane region" description="Helical" evidence="1">
    <location>
        <begin position="62"/>
        <end position="83"/>
    </location>
</feature>
<organism evidence="2 3">
    <name type="scientific">Dorea formicigenerans ATCC 27755</name>
    <dbReference type="NCBI Taxonomy" id="411461"/>
    <lineage>
        <taxon>Bacteria</taxon>
        <taxon>Bacillati</taxon>
        <taxon>Bacillota</taxon>
        <taxon>Clostridia</taxon>
        <taxon>Lachnospirales</taxon>
        <taxon>Lachnospiraceae</taxon>
        <taxon>Dorea</taxon>
    </lineage>
</organism>